<accession>A0A4C1YU86</accession>
<organism evidence="1 2">
    <name type="scientific">Eumeta variegata</name>
    <name type="common">Bagworm moth</name>
    <name type="synonym">Eumeta japonica</name>
    <dbReference type="NCBI Taxonomy" id="151549"/>
    <lineage>
        <taxon>Eukaryota</taxon>
        <taxon>Metazoa</taxon>
        <taxon>Ecdysozoa</taxon>
        <taxon>Arthropoda</taxon>
        <taxon>Hexapoda</taxon>
        <taxon>Insecta</taxon>
        <taxon>Pterygota</taxon>
        <taxon>Neoptera</taxon>
        <taxon>Endopterygota</taxon>
        <taxon>Lepidoptera</taxon>
        <taxon>Glossata</taxon>
        <taxon>Ditrysia</taxon>
        <taxon>Tineoidea</taxon>
        <taxon>Psychidae</taxon>
        <taxon>Oiketicinae</taxon>
        <taxon>Eumeta</taxon>
    </lineage>
</organism>
<comment type="caution">
    <text evidence="1">The sequence shown here is derived from an EMBL/GenBank/DDBJ whole genome shotgun (WGS) entry which is preliminary data.</text>
</comment>
<name>A0A4C1YU86_EUMVA</name>
<gene>
    <name evidence="1" type="ORF">EVAR_50172_1</name>
</gene>
<evidence type="ECO:0000313" key="1">
    <source>
        <dbReference type="EMBL" id="GBP79836.1"/>
    </source>
</evidence>
<evidence type="ECO:0000313" key="2">
    <source>
        <dbReference type="Proteomes" id="UP000299102"/>
    </source>
</evidence>
<dbReference type="OrthoDB" id="6626714at2759"/>
<dbReference type="Proteomes" id="UP000299102">
    <property type="component" value="Unassembled WGS sequence"/>
</dbReference>
<sequence length="282" mass="32251">MGPQIGTGVAVVSYIYFSFEKVRPDDLSRRGAERESSRYANMLVIRTSIDKKLEKVKERSLQRTQISEELREIANKSNALSSVVLSQELELECSFSSTSSNASILEVNSKEEFVVALPKKTKSASSPCRVEPSINSISTQKVTIFGKYYRRNTTIILTSIRTQEENNLESLTTALSGENQVRDDFEEIMKLTMFALNKSPAKIYWSRNDHIDYLQSKSCVKNLRDINDIVERGVKLFEDYNATLTKNEEEKQFLPHIVEENRKMVSTETSKKEINMLMKDCD</sequence>
<reference evidence="1 2" key="1">
    <citation type="journal article" date="2019" name="Commun. Biol.">
        <title>The bagworm genome reveals a unique fibroin gene that provides high tensile strength.</title>
        <authorList>
            <person name="Kono N."/>
            <person name="Nakamura H."/>
            <person name="Ohtoshi R."/>
            <person name="Tomita M."/>
            <person name="Numata K."/>
            <person name="Arakawa K."/>
        </authorList>
    </citation>
    <scope>NUCLEOTIDE SEQUENCE [LARGE SCALE GENOMIC DNA]</scope>
</reference>
<dbReference type="AlphaFoldDB" id="A0A4C1YU86"/>
<protein>
    <submittedName>
        <fullName evidence="1">Uncharacterized protein</fullName>
    </submittedName>
</protein>
<dbReference type="PANTHER" id="PTHR46113:SF1">
    <property type="entry name" value="PEPTIDASE M17 LEUCYL AMINOPEPTIDASE N-TERMINAL DOMAIN-CONTAINING PROTEIN"/>
    <property type="match status" value="1"/>
</dbReference>
<dbReference type="EMBL" id="BGZK01001433">
    <property type="protein sequence ID" value="GBP79836.1"/>
    <property type="molecule type" value="Genomic_DNA"/>
</dbReference>
<keyword evidence="2" id="KW-1185">Reference proteome</keyword>
<proteinExistence type="predicted"/>
<dbReference type="PANTHER" id="PTHR46113">
    <property type="entry name" value="SNAC DOMAIN-CONTAINING PROTEIN"/>
    <property type="match status" value="1"/>
</dbReference>